<dbReference type="Proteomes" id="UP000596742">
    <property type="component" value="Unassembled WGS sequence"/>
</dbReference>
<reference evidence="2" key="1">
    <citation type="submission" date="2018-11" db="EMBL/GenBank/DDBJ databases">
        <authorList>
            <person name="Alioto T."/>
            <person name="Alioto T."/>
        </authorList>
    </citation>
    <scope>NUCLEOTIDE SEQUENCE</scope>
</reference>
<evidence type="ECO:0000313" key="2">
    <source>
        <dbReference type="EMBL" id="VDI62040.1"/>
    </source>
</evidence>
<proteinExistence type="predicted"/>
<protein>
    <submittedName>
        <fullName evidence="2">Uncharacterized protein</fullName>
    </submittedName>
</protein>
<gene>
    <name evidence="2" type="ORF">MGAL_10B000442</name>
</gene>
<feature type="signal peptide" evidence="1">
    <location>
        <begin position="1"/>
        <end position="19"/>
    </location>
</feature>
<name>A0A8B6GCH8_MYTGA</name>
<feature type="chain" id="PRO_5032366838" evidence="1">
    <location>
        <begin position="20"/>
        <end position="148"/>
    </location>
</feature>
<dbReference type="OrthoDB" id="6132354at2759"/>
<evidence type="ECO:0000313" key="3">
    <source>
        <dbReference type="Proteomes" id="UP000596742"/>
    </source>
</evidence>
<keyword evidence="3" id="KW-1185">Reference proteome</keyword>
<evidence type="ECO:0000256" key="1">
    <source>
        <dbReference type="SAM" id="SignalP"/>
    </source>
</evidence>
<sequence length="148" mass="16352">MIWIFVLCVFVSRIAVIEPACTNSLPFAGSSTWRTSSRGTWTINAGQTQIQNFEVTTSSATGPVKYTMDCEDDTTDTDGYILLKSSTTVNLFGGPKNIYVCVKFEQKDASSTDSYLYYFGSGLTTDYIAGKLQLKVLHILIMCSTTYL</sequence>
<dbReference type="AlphaFoldDB" id="A0A8B6GCH8"/>
<dbReference type="EMBL" id="UYJE01008204">
    <property type="protein sequence ID" value="VDI62040.1"/>
    <property type="molecule type" value="Genomic_DNA"/>
</dbReference>
<organism evidence="2 3">
    <name type="scientific">Mytilus galloprovincialis</name>
    <name type="common">Mediterranean mussel</name>
    <dbReference type="NCBI Taxonomy" id="29158"/>
    <lineage>
        <taxon>Eukaryota</taxon>
        <taxon>Metazoa</taxon>
        <taxon>Spiralia</taxon>
        <taxon>Lophotrochozoa</taxon>
        <taxon>Mollusca</taxon>
        <taxon>Bivalvia</taxon>
        <taxon>Autobranchia</taxon>
        <taxon>Pteriomorphia</taxon>
        <taxon>Mytilida</taxon>
        <taxon>Mytiloidea</taxon>
        <taxon>Mytilidae</taxon>
        <taxon>Mytilinae</taxon>
        <taxon>Mytilus</taxon>
    </lineage>
</organism>
<keyword evidence="1" id="KW-0732">Signal</keyword>
<comment type="caution">
    <text evidence="2">The sequence shown here is derived from an EMBL/GenBank/DDBJ whole genome shotgun (WGS) entry which is preliminary data.</text>
</comment>
<accession>A0A8B6GCH8</accession>